<dbReference type="GO" id="GO:0016020">
    <property type="term" value="C:membrane"/>
    <property type="evidence" value="ECO:0007669"/>
    <property type="project" value="InterPro"/>
</dbReference>
<dbReference type="Pfam" id="PF01066">
    <property type="entry name" value="CDP-OH_P_transf"/>
    <property type="match status" value="1"/>
</dbReference>
<keyword evidence="5" id="KW-1185">Reference proteome</keyword>
<feature type="transmembrane region" description="Helical" evidence="3">
    <location>
        <begin position="12"/>
        <end position="31"/>
    </location>
</feature>
<feature type="transmembrane region" description="Helical" evidence="3">
    <location>
        <begin position="80"/>
        <end position="103"/>
    </location>
</feature>
<keyword evidence="3" id="KW-0472">Membrane</keyword>
<dbReference type="OrthoDB" id="9790577at2"/>
<keyword evidence="3" id="KW-0812">Transmembrane</keyword>
<accession>A0A371X2V7</accession>
<comment type="similarity">
    <text evidence="2">Belongs to the CDP-alcohol phosphatidyltransferase class-I family.</text>
</comment>
<dbReference type="InterPro" id="IPR043130">
    <property type="entry name" value="CDP-OH_PTrfase_TM_dom"/>
</dbReference>
<dbReference type="GO" id="GO:0016780">
    <property type="term" value="F:phosphotransferase activity, for other substituted phosphate groups"/>
    <property type="evidence" value="ECO:0007669"/>
    <property type="project" value="InterPro"/>
</dbReference>
<dbReference type="InterPro" id="IPR000462">
    <property type="entry name" value="CDP-OH_P_trans"/>
</dbReference>
<reference evidence="4 5" key="1">
    <citation type="submission" date="2018-08" db="EMBL/GenBank/DDBJ databases">
        <title>Fulvimarina sp. 85, whole genome shotgun sequence.</title>
        <authorList>
            <person name="Tuo L."/>
        </authorList>
    </citation>
    <scope>NUCLEOTIDE SEQUENCE [LARGE SCALE GENOMIC DNA]</scope>
    <source>
        <strain evidence="4 5">85</strain>
    </source>
</reference>
<evidence type="ECO:0000256" key="1">
    <source>
        <dbReference type="ARBA" id="ARBA00022679"/>
    </source>
</evidence>
<proteinExistence type="inferred from homology"/>
<dbReference type="PROSITE" id="PS00379">
    <property type="entry name" value="CDP_ALCOHOL_P_TRANSF"/>
    <property type="match status" value="1"/>
</dbReference>
<dbReference type="AlphaFoldDB" id="A0A371X2V7"/>
<dbReference type="Gene3D" id="1.20.120.1760">
    <property type="match status" value="1"/>
</dbReference>
<evidence type="ECO:0000256" key="2">
    <source>
        <dbReference type="RuleBase" id="RU003750"/>
    </source>
</evidence>
<keyword evidence="1 2" id="KW-0808">Transferase</keyword>
<evidence type="ECO:0000256" key="3">
    <source>
        <dbReference type="SAM" id="Phobius"/>
    </source>
</evidence>
<feature type="transmembrane region" description="Helical" evidence="3">
    <location>
        <begin position="109"/>
        <end position="133"/>
    </location>
</feature>
<dbReference type="EMBL" id="QURL01000004">
    <property type="protein sequence ID" value="RFC63374.1"/>
    <property type="molecule type" value="Genomic_DNA"/>
</dbReference>
<dbReference type="Proteomes" id="UP000264310">
    <property type="component" value="Unassembled WGS sequence"/>
</dbReference>
<comment type="caution">
    <text evidence="4">The sequence shown here is derived from an EMBL/GenBank/DDBJ whole genome shotgun (WGS) entry which is preliminary data.</text>
</comment>
<dbReference type="GO" id="GO:0008654">
    <property type="term" value="P:phospholipid biosynthetic process"/>
    <property type="evidence" value="ECO:0007669"/>
    <property type="project" value="InterPro"/>
</dbReference>
<protein>
    <submittedName>
        <fullName evidence="4">CDP-alcohol phosphatidyltransferase family protein</fullName>
    </submittedName>
</protein>
<evidence type="ECO:0000313" key="4">
    <source>
        <dbReference type="EMBL" id="RFC63374.1"/>
    </source>
</evidence>
<keyword evidence="3" id="KW-1133">Transmembrane helix</keyword>
<evidence type="ECO:0000313" key="5">
    <source>
        <dbReference type="Proteomes" id="UP000264310"/>
    </source>
</evidence>
<gene>
    <name evidence="4" type="ORF">DYI37_10030</name>
</gene>
<name>A0A371X2V7_9HYPH</name>
<dbReference type="InterPro" id="IPR048254">
    <property type="entry name" value="CDP_ALCOHOL_P_TRANSF_CS"/>
</dbReference>
<organism evidence="4 5">
    <name type="scientific">Fulvimarina endophytica</name>
    <dbReference type="NCBI Taxonomy" id="2293836"/>
    <lineage>
        <taxon>Bacteria</taxon>
        <taxon>Pseudomonadati</taxon>
        <taxon>Pseudomonadota</taxon>
        <taxon>Alphaproteobacteria</taxon>
        <taxon>Hyphomicrobiales</taxon>
        <taxon>Aurantimonadaceae</taxon>
        <taxon>Fulvimarina</taxon>
    </lineage>
</organism>
<feature type="transmembrane region" description="Helical" evidence="3">
    <location>
        <begin position="173"/>
        <end position="194"/>
    </location>
</feature>
<sequence length="201" mass="21066">MLDARLRPRIDPLVNLIAGGLAAMGVTANGVSLAGFAIGLLAAWQIAEGAFIAGLLLGILSRLCDALDGAVARRSGPTDFGGLLDIVLDFGFYGAIPLAFVLADPQANGLAGAILLLAFYVNGGSVLAFALMLEKQGRAEDLRGGKALAFTQGLMEGTETFVFFALFCLFPTWFPFLAVIFALLTAVTTTARLIRARATLR</sequence>
<dbReference type="RefSeq" id="WP_116683105.1">
    <property type="nucleotide sequence ID" value="NZ_QURL01000004.1"/>
</dbReference>